<feature type="transmembrane region" description="Helical" evidence="1">
    <location>
        <begin position="7"/>
        <end position="25"/>
    </location>
</feature>
<feature type="transmembrane region" description="Helical" evidence="1">
    <location>
        <begin position="45"/>
        <end position="64"/>
    </location>
</feature>
<reference evidence="4" key="1">
    <citation type="submission" date="2016-06" db="UniProtKB">
        <authorList>
            <consortium name="WormBaseParasite"/>
        </authorList>
    </citation>
    <scope>IDENTIFICATION</scope>
</reference>
<organism evidence="4">
    <name type="scientific">Gongylonema pulchrum</name>
    <dbReference type="NCBI Taxonomy" id="637853"/>
    <lineage>
        <taxon>Eukaryota</taxon>
        <taxon>Metazoa</taxon>
        <taxon>Ecdysozoa</taxon>
        <taxon>Nematoda</taxon>
        <taxon>Chromadorea</taxon>
        <taxon>Rhabditida</taxon>
        <taxon>Spirurina</taxon>
        <taxon>Spiruromorpha</taxon>
        <taxon>Spiruroidea</taxon>
        <taxon>Gongylonematidae</taxon>
        <taxon>Gongylonema</taxon>
    </lineage>
</organism>
<evidence type="ECO:0000313" key="4">
    <source>
        <dbReference type="WBParaSite" id="GPUH_0000183201-mRNA-1"/>
    </source>
</evidence>
<keyword evidence="1" id="KW-0472">Membrane</keyword>
<accession>A0A183CZD7</accession>
<keyword evidence="3" id="KW-1185">Reference proteome</keyword>
<gene>
    <name evidence="2" type="ORF">GPUH_LOCUS1828</name>
</gene>
<dbReference type="AlphaFoldDB" id="A0A183CZD7"/>
<dbReference type="EMBL" id="UYRT01002423">
    <property type="protein sequence ID" value="VDK31032.1"/>
    <property type="molecule type" value="Genomic_DNA"/>
</dbReference>
<feature type="transmembrane region" description="Helical" evidence="1">
    <location>
        <begin position="100"/>
        <end position="121"/>
    </location>
</feature>
<sequence>MILFLGNMFYGVVLIGCHVVFSLGFWRYSESPVEVPYFRMGEGLLVFSISLLQLISVCHPALLLSVTLLNVVAASVALFMAALLVTVTGVRWIIIEVALILAATAALACVICTFCATFAALSSLYSMHRKPTSSISTIVPIEENNYGTLRTLVTPQLQEQSIYWSADENPYYYQASKRYYDQPYKIDSGFYGYALVSPHVFDSPYAVMGDGGGGGSGPGRYLRRVNSAVTQTRIGHVFN</sequence>
<keyword evidence="1" id="KW-0812">Transmembrane</keyword>
<evidence type="ECO:0000313" key="2">
    <source>
        <dbReference type="EMBL" id="VDK31032.1"/>
    </source>
</evidence>
<dbReference type="Proteomes" id="UP000271098">
    <property type="component" value="Unassembled WGS sequence"/>
</dbReference>
<dbReference type="WBParaSite" id="GPUH_0000183201-mRNA-1">
    <property type="protein sequence ID" value="GPUH_0000183201-mRNA-1"/>
    <property type="gene ID" value="GPUH_0000183201"/>
</dbReference>
<dbReference type="OrthoDB" id="5806414at2759"/>
<feature type="transmembrane region" description="Helical" evidence="1">
    <location>
        <begin position="71"/>
        <end position="94"/>
    </location>
</feature>
<evidence type="ECO:0000256" key="1">
    <source>
        <dbReference type="SAM" id="Phobius"/>
    </source>
</evidence>
<reference evidence="2 3" key="2">
    <citation type="submission" date="2018-11" db="EMBL/GenBank/DDBJ databases">
        <authorList>
            <consortium name="Pathogen Informatics"/>
        </authorList>
    </citation>
    <scope>NUCLEOTIDE SEQUENCE [LARGE SCALE GENOMIC DNA]</scope>
</reference>
<protein>
    <submittedName>
        <fullName evidence="4">Conserved plasma membrane protein</fullName>
    </submittedName>
</protein>
<name>A0A183CZD7_9BILA</name>
<evidence type="ECO:0000313" key="3">
    <source>
        <dbReference type="Proteomes" id="UP000271098"/>
    </source>
</evidence>
<proteinExistence type="predicted"/>
<keyword evidence="1" id="KW-1133">Transmembrane helix</keyword>